<gene>
    <name evidence="5" type="ORF">Edafosvirus60_2</name>
</gene>
<dbReference type="EMBL" id="MK072125">
    <property type="protein sequence ID" value="AYV78959.1"/>
    <property type="molecule type" value="Genomic_DNA"/>
</dbReference>
<keyword evidence="1" id="KW-0479">Metal-binding</keyword>
<name>A0A3G5A052_9VIRU</name>
<keyword evidence="2" id="KW-0863">Zinc-finger</keyword>
<reference evidence="5" key="1">
    <citation type="submission" date="2018-10" db="EMBL/GenBank/DDBJ databases">
        <title>Hidden diversity of soil giant viruses.</title>
        <authorList>
            <person name="Schulz F."/>
            <person name="Alteio L."/>
            <person name="Goudeau D."/>
            <person name="Ryan E.M."/>
            <person name="Malmstrom R.R."/>
            <person name="Blanchard J."/>
            <person name="Woyke T."/>
        </authorList>
    </citation>
    <scope>NUCLEOTIDE SEQUENCE</scope>
    <source>
        <strain evidence="5">EDV1</strain>
    </source>
</reference>
<dbReference type="Pfam" id="PF01428">
    <property type="entry name" value="zf-AN1"/>
    <property type="match status" value="1"/>
</dbReference>
<dbReference type="PROSITE" id="PS51039">
    <property type="entry name" value="ZF_AN1"/>
    <property type="match status" value="1"/>
</dbReference>
<keyword evidence="3" id="KW-0862">Zinc</keyword>
<dbReference type="SUPFAM" id="SSF118310">
    <property type="entry name" value="AN1-like Zinc finger"/>
    <property type="match status" value="1"/>
</dbReference>
<organism evidence="5">
    <name type="scientific">Edafosvirus sp</name>
    <dbReference type="NCBI Taxonomy" id="2487765"/>
    <lineage>
        <taxon>Viruses</taxon>
        <taxon>Varidnaviria</taxon>
        <taxon>Bamfordvirae</taxon>
        <taxon>Nucleocytoviricota</taxon>
        <taxon>Megaviricetes</taxon>
        <taxon>Imitervirales</taxon>
        <taxon>Mimiviridae</taxon>
        <taxon>Klosneuvirinae</taxon>
    </lineage>
</organism>
<sequence>MIKKFENITHCHNCNKKSNMLFDCKCGYYFCSNHRLAFDHNCTYDYKKIAKKKVEKANPIIKSDKLKDRI</sequence>
<dbReference type="InterPro" id="IPR050652">
    <property type="entry name" value="AN1_A20_ZnFinger"/>
</dbReference>
<dbReference type="PANTHER" id="PTHR10634">
    <property type="entry name" value="AN1-TYPE ZINC FINGER PROTEIN"/>
    <property type="match status" value="1"/>
</dbReference>
<evidence type="ECO:0000256" key="2">
    <source>
        <dbReference type="ARBA" id="ARBA00022771"/>
    </source>
</evidence>
<dbReference type="InterPro" id="IPR035896">
    <property type="entry name" value="AN1-like_Znf"/>
</dbReference>
<evidence type="ECO:0000259" key="4">
    <source>
        <dbReference type="PROSITE" id="PS51039"/>
    </source>
</evidence>
<protein>
    <recommendedName>
        <fullName evidence="4">AN1-type domain-containing protein</fullName>
    </recommendedName>
</protein>
<feature type="domain" description="AN1-type" evidence="4">
    <location>
        <begin position="3"/>
        <end position="50"/>
    </location>
</feature>
<evidence type="ECO:0000256" key="3">
    <source>
        <dbReference type="ARBA" id="ARBA00022833"/>
    </source>
</evidence>
<dbReference type="GO" id="GO:0008270">
    <property type="term" value="F:zinc ion binding"/>
    <property type="evidence" value="ECO:0007669"/>
    <property type="project" value="UniProtKB-KW"/>
</dbReference>
<proteinExistence type="predicted"/>
<accession>A0A3G5A052</accession>
<evidence type="ECO:0000313" key="5">
    <source>
        <dbReference type="EMBL" id="AYV78959.1"/>
    </source>
</evidence>
<dbReference type="SMART" id="SM00154">
    <property type="entry name" value="ZnF_AN1"/>
    <property type="match status" value="1"/>
</dbReference>
<dbReference type="InterPro" id="IPR000058">
    <property type="entry name" value="Znf_AN1"/>
</dbReference>
<dbReference type="Gene3D" id="4.10.1110.10">
    <property type="entry name" value="AN1-like Zinc finger"/>
    <property type="match status" value="1"/>
</dbReference>
<evidence type="ECO:0000256" key="1">
    <source>
        <dbReference type="ARBA" id="ARBA00022723"/>
    </source>
</evidence>